<evidence type="ECO:0000313" key="2">
    <source>
        <dbReference type="EMBL" id="TWW63163.1"/>
    </source>
</evidence>
<gene>
    <name evidence="2" type="ORF">D4764_03G0001710</name>
</gene>
<comment type="caution">
    <text evidence="2">The sequence shown here is derived from an EMBL/GenBank/DDBJ whole genome shotgun (WGS) entry which is preliminary data.</text>
</comment>
<evidence type="ECO:0000313" key="3">
    <source>
        <dbReference type="Proteomes" id="UP000324091"/>
    </source>
</evidence>
<protein>
    <submittedName>
        <fullName evidence="2">Uncharacterized protein</fullName>
    </submittedName>
</protein>
<keyword evidence="3" id="KW-1185">Reference proteome</keyword>
<dbReference type="EMBL" id="RHFK02000016">
    <property type="protein sequence ID" value="TWW63163.1"/>
    <property type="molecule type" value="Genomic_DNA"/>
</dbReference>
<reference evidence="2 3" key="1">
    <citation type="submission" date="2019-04" db="EMBL/GenBank/DDBJ databases">
        <title>Chromosome genome assembly for Takifugu flavidus.</title>
        <authorList>
            <person name="Xiao S."/>
        </authorList>
    </citation>
    <scope>NUCLEOTIDE SEQUENCE [LARGE SCALE GENOMIC DNA]</scope>
    <source>
        <strain evidence="2">HTHZ2018</strain>
        <tissue evidence="2">Muscle</tissue>
    </source>
</reference>
<name>A0A5C6N7P3_9TELE</name>
<sequence length="221" mass="23199">MLTMNLEGLEMIAVLVVVVLFVKVLDRFGLLAASYDAGDLVTFALQAQREGQRRLASRESRQRVGVSSTWRPGLDPESQRAGDGCAEAPGLCVRAGVALEWAQGNWSVSLEGEEAGSGSGFGSGHGGADRADGRAMLSSIWETEGLQTVGIVVLVLASIKLLHLLGLISFSEASVSVPASTERDDGGLKMISPERTEVSTCPLLPSPGPNQEAPDPVALPF</sequence>
<accession>A0A5C6N7P3</accession>
<dbReference type="Proteomes" id="UP000324091">
    <property type="component" value="Chromosome 3"/>
</dbReference>
<evidence type="ECO:0000256" key="1">
    <source>
        <dbReference type="SAM" id="MobiDB-lite"/>
    </source>
</evidence>
<proteinExistence type="predicted"/>
<feature type="region of interest" description="Disordered" evidence="1">
    <location>
        <begin position="198"/>
        <end position="221"/>
    </location>
</feature>
<organism evidence="2 3">
    <name type="scientific">Takifugu flavidus</name>
    <name type="common">sansaifugu</name>
    <dbReference type="NCBI Taxonomy" id="433684"/>
    <lineage>
        <taxon>Eukaryota</taxon>
        <taxon>Metazoa</taxon>
        <taxon>Chordata</taxon>
        <taxon>Craniata</taxon>
        <taxon>Vertebrata</taxon>
        <taxon>Euteleostomi</taxon>
        <taxon>Actinopterygii</taxon>
        <taxon>Neopterygii</taxon>
        <taxon>Teleostei</taxon>
        <taxon>Neoteleostei</taxon>
        <taxon>Acanthomorphata</taxon>
        <taxon>Eupercaria</taxon>
        <taxon>Tetraodontiformes</taxon>
        <taxon>Tetradontoidea</taxon>
        <taxon>Tetraodontidae</taxon>
        <taxon>Takifugu</taxon>
    </lineage>
</organism>
<dbReference type="AlphaFoldDB" id="A0A5C6N7P3"/>